<sequence>MSMTRLAGAVALAGVVLTSTGCGGIQERLFPCNALFDELDSVSRKMRSSGQVVALSSADAPFFRDAASRIRSLGTRIDKGGPAEASKIAAELDAAAASLSRLPPGTTSTAYNDGMTAGGGYINNETLKAACGHAPASGP</sequence>
<keyword evidence="2" id="KW-1185">Reference proteome</keyword>
<reference evidence="2" key="1">
    <citation type="journal article" date="2019" name="Int. J. Syst. Evol. Microbiol.">
        <title>The Global Catalogue of Microorganisms (GCM) 10K type strain sequencing project: providing services to taxonomists for standard genome sequencing and annotation.</title>
        <authorList>
            <consortium name="The Broad Institute Genomics Platform"/>
            <consortium name="The Broad Institute Genome Sequencing Center for Infectious Disease"/>
            <person name="Wu L."/>
            <person name="Ma J."/>
        </authorList>
    </citation>
    <scope>NUCLEOTIDE SEQUENCE [LARGE SCALE GENOMIC DNA]</scope>
    <source>
        <strain evidence="2">KCTC 42087</strain>
    </source>
</reference>
<evidence type="ECO:0000313" key="2">
    <source>
        <dbReference type="Proteomes" id="UP001596074"/>
    </source>
</evidence>
<proteinExistence type="predicted"/>
<dbReference type="PROSITE" id="PS51257">
    <property type="entry name" value="PROKAR_LIPOPROTEIN"/>
    <property type="match status" value="1"/>
</dbReference>
<evidence type="ECO:0008006" key="3">
    <source>
        <dbReference type="Google" id="ProtNLM"/>
    </source>
</evidence>
<evidence type="ECO:0000313" key="1">
    <source>
        <dbReference type="EMBL" id="MFC5747291.1"/>
    </source>
</evidence>
<dbReference type="Proteomes" id="UP001596074">
    <property type="component" value="Unassembled WGS sequence"/>
</dbReference>
<comment type="caution">
    <text evidence="1">The sequence shown here is derived from an EMBL/GenBank/DDBJ whole genome shotgun (WGS) entry which is preliminary data.</text>
</comment>
<dbReference type="RefSeq" id="WP_378282910.1">
    <property type="nucleotide sequence ID" value="NZ_JBHSON010000021.1"/>
</dbReference>
<protein>
    <recommendedName>
        <fullName evidence="3">Molybdenum ABC transporter substrate-binding protein</fullName>
    </recommendedName>
</protein>
<organism evidence="1 2">
    <name type="scientific">Actinomadura rugatobispora</name>
    <dbReference type="NCBI Taxonomy" id="1994"/>
    <lineage>
        <taxon>Bacteria</taxon>
        <taxon>Bacillati</taxon>
        <taxon>Actinomycetota</taxon>
        <taxon>Actinomycetes</taxon>
        <taxon>Streptosporangiales</taxon>
        <taxon>Thermomonosporaceae</taxon>
        <taxon>Actinomadura</taxon>
    </lineage>
</organism>
<name>A0ABW0ZYV4_9ACTN</name>
<gene>
    <name evidence="1" type="ORF">ACFPZN_16815</name>
</gene>
<dbReference type="EMBL" id="JBHSON010000021">
    <property type="protein sequence ID" value="MFC5747291.1"/>
    <property type="molecule type" value="Genomic_DNA"/>
</dbReference>
<accession>A0ABW0ZYV4</accession>